<accession>A0A8J8NW08</accession>
<feature type="transmembrane region" description="Helical" evidence="6">
    <location>
        <begin position="66"/>
        <end position="87"/>
    </location>
</feature>
<name>A0A8J8NW08_HALGN</name>
<keyword evidence="6" id="KW-1133">Transmembrane helix</keyword>
<dbReference type="CDD" id="cd00082">
    <property type="entry name" value="HisKA"/>
    <property type="match status" value="1"/>
</dbReference>
<sequence length="686" mass="78983">MVQLSNQTINKQYIMQNQFLPSHSHQDFDQKRKSYSIIYLRHIYKYGLIVSLASSIASFYNGNSIGLFYCIFTLPILLACFIFKHLIDIGTKRSQNLEKYLPLSVGLIMMICMTEEQIYLSPQKFSFNLMMLTFIGVENHCSILVSTATRRERMIQRTLVWAYFLVRNYSQYGGNLPPELVPHVIVFLIMQNKSTRVTQECYDSIKMQKTRIEETFQQTLDLIPHGIIIFDTNSGQVKFGNTQIIEQSNKGEAIGKEINDNINSLIESSLKEYKVEQVLTGLSDFSSFSQEEEQTNFKSPLNLSLWDIINNSKEGIMSEGIFKVSIPKRYLQISTSLIKNSTQAFIFCTDITRMKHVERQHQRMRSTFFTSVAHELRTPLNSINPILQMLIDLIRKGERTQTMPQNAERMLTYLKIVMNSAIHLQNVIEDALDISRIENNKFSMCIEQFSVEETVHEVAEVMMFQTEQKGLKLEVKVAAEVPLTFLSDRKRYKQVLFNLIGNAIKFTFSGSIKIEVSQFEGKLITRVKDTGLSMSSDQLKKLFRFFGTIKDYKDINRGGMGLGLTISKMIVESLGGEISVSSTPDQGSEFQFHIPSPNQQCIRQQQICKKKSEKQLYGLEIETIPNQIEYCETEDNLPFIISQPSIYESDSDQDEDPLTQQIKHYSNLLPQNSKNFSRSIISKRKM</sequence>
<evidence type="ECO:0000256" key="4">
    <source>
        <dbReference type="ARBA" id="ARBA00022679"/>
    </source>
</evidence>
<dbReference type="GO" id="GO:0005886">
    <property type="term" value="C:plasma membrane"/>
    <property type="evidence" value="ECO:0007669"/>
    <property type="project" value="TreeGrafter"/>
</dbReference>
<proteinExistence type="predicted"/>
<feature type="domain" description="Histidine kinase" evidence="7">
    <location>
        <begin position="371"/>
        <end position="598"/>
    </location>
</feature>
<dbReference type="PROSITE" id="PS50109">
    <property type="entry name" value="HIS_KIN"/>
    <property type="match status" value="1"/>
</dbReference>
<dbReference type="InterPro" id="IPR036097">
    <property type="entry name" value="HisK_dim/P_sf"/>
</dbReference>
<feature type="transmembrane region" description="Helical" evidence="6">
    <location>
        <begin position="43"/>
        <end position="60"/>
    </location>
</feature>
<dbReference type="GO" id="GO:0009927">
    <property type="term" value="F:histidine phosphotransfer kinase activity"/>
    <property type="evidence" value="ECO:0007669"/>
    <property type="project" value="TreeGrafter"/>
</dbReference>
<evidence type="ECO:0000256" key="6">
    <source>
        <dbReference type="SAM" id="Phobius"/>
    </source>
</evidence>
<dbReference type="Gene3D" id="1.10.287.130">
    <property type="match status" value="1"/>
</dbReference>
<dbReference type="FunFam" id="3.30.565.10:FF:000010">
    <property type="entry name" value="Sensor histidine kinase RcsC"/>
    <property type="match status" value="1"/>
</dbReference>
<dbReference type="Pfam" id="PF00512">
    <property type="entry name" value="HisKA"/>
    <property type="match status" value="1"/>
</dbReference>
<comment type="catalytic activity">
    <reaction evidence="1">
        <text>ATP + protein L-histidine = ADP + protein N-phospho-L-histidine.</text>
        <dbReference type="EC" id="2.7.13.3"/>
    </reaction>
</comment>
<dbReference type="AlphaFoldDB" id="A0A8J8NW08"/>
<dbReference type="PANTHER" id="PTHR43047">
    <property type="entry name" value="TWO-COMPONENT HISTIDINE PROTEIN KINASE"/>
    <property type="match status" value="1"/>
</dbReference>
<evidence type="ECO:0000259" key="7">
    <source>
        <dbReference type="PROSITE" id="PS50109"/>
    </source>
</evidence>
<reference evidence="8" key="1">
    <citation type="submission" date="2019-06" db="EMBL/GenBank/DDBJ databases">
        <authorList>
            <person name="Zheng W."/>
        </authorList>
    </citation>
    <scope>NUCLEOTIDE SEQUENCE</scope>
    <source>
        <strain evidence="8">QDHG01</strain>
    </source>
</reference>
<evidence type="ECO:0000256" key="1">
    <source>
        <dbReference type="ARBA" id="ARBA00000085"/>
    </source>
</evidence>
<dbReference type="SUPFAM" id="SSF47384">
    <property type="entry name" value="Homodimeric domain of signal transducing histidine kinase"/>
    <property type="match status" value="1"/>
</dbReference>
<dbReference type="SMART" id="SM00388">
    <property type="entry name" value="HisKA"/>
    <property type="match status" value="1"/>
</dbReference>
<keyword evidence="6" id="KW-0472">Membrane</keyword>
<dbReference type="InterPro" id="IPR036890">
    <property type="entry name" value="HATPase_C_sf"/>
</dbReference>
<dbReference type="GO" id="GO:0000155">
    <property type="term" value="F:phosphorelay sensor kinase activity"/>
    <property type="evidence" value="ECO:0007669"/>
    <property type="project" value="InterPro"/>
</dbReference>
<dbReference type="InterPro" id="IPR003661">
    <property type="entry name" value="HisK_dim/P_dom"/>
</dbReference>
<dbReference type="PRINTS" id="PR00344">
    <property type="entry name" value="BCTRLSENSOR"/>
</dbReference>
<gene>
    <name evidence="8" type="ORF">FGO68_gene2916</name>
</gene>
<dbReference type="SMART" id="SM00387">
    <property type="entry name" value="HATPase_c"/>
    <property type="match status" value="1"/>
</dbReference>
<evidence type="ECO:0000256" key="3">
    <source>
        <dbReference type="ARBA" id="ARBA00022553"/>
    </source>
</evidence>
<dbReference type="EC" id="2.7.13.3" evidence="2"/>
<dbReference type="OrthoDB" id="2445183at2759"/>
<keyword evidence="9" id="KW-1185">Reference proteome</keyword>
<protein>
    <recommendedName>
        <fullName evidence="2">histidine kinase</fullName>
        <ecNumber evidence="2">2.7.13.3</ecNumber>
    </recommendedName>
</protein>
<dbReference type="InterPro" id="IPR003594">
    <property type="entry name" value="HATPase_dom"/>
</dbReference>
<evidence type="ECO:0000256" key="5">
    <source>
        <dbReference type="ARBA" id="ARBA00022777"/>
    </source>
</evidence>
<organism evidence="8 9">
    <name type="scientific">Halteria grandinella</name>
    <dbReference type="NCBI Taxonomy" id="5974"/>
    <lineage>
        <taxon>Eukaryota</taxon>
        <taxon>Sar</taxon>
        <taxon>Alveolata</taxon>
        <taxon>Ciliophora</taxon>
        <taxon>Intramacronucleata</taxon>
        <taxon>Spirotrichea</taxon>
        <taxon>Stichotrichia</taxon>
        <taxon>Sporadotrichida</taxon>
        <taxon>Halteriidae</taxon>
        <taxon>Halteria</taxon>
    </lineage>
</organism>
<evidence type="ECO:0000313" key="8">
    <source>
        <dbReference type="EMBL" id="TNV82568.1"/>
    </source>
</evidence>
<keyword evidence="5" id="KW-0418">Kinase</keyword>
<dbReference type="InterPro" id="IPR005467">
    <property type="entry name" value="His_kinase_dom"/>
</dbReference>
<keyword evidence="4" id="KW-0808">Transferase</keyword>
<dbReference type="Proteomes" id="UP000785679">
    <property type="component" value="Unassembled WGS sequence"/>
</dbReference>
<dbReference type="EMBL" id="RRYP01004802">
    <property type="protein sequence ID" value="TNV82568.1"/>
    <property type="molecule type" value="Genomic_DNA"/>
</dbReference>
<evidence type="ECO:0000313" key="9">
    <source>
        <dbReference type="Proteomes" id="UP000785679"/>
    </source>
</evidence>
<dbReference type="Pfam" id="PF02518">
    <property type="entry name" value="HATPase_c"/>
    <property type="match status" value="1"/>
</dbReference>
<dbReference type="InterPro" id="IPR004358">
    <property type="entry name" value="Sig_transdc_His_kin-like_C"/>
</dbReference>
<dbReference type="PANTHER" id="PTHR43047:SF72">
    <property type="entry name" value="OSMOSENSING HISTIDINE PROTEIN KINASE SLN1"/>
    <property type="match status" value="1"/>
</dbReference>
<comment type="caution">
    <text evidence="8">The sequence shown here is derived from an EMBL/GenBank/DDBJ whole genome shotgun (WGS) entry which is preliminary data.</text>
</comment>
<dbReference type="Gene3D" id="3.30.450.20">
    <property type="entry name" value="PAS domain"/>
    <property type="match status" value="1"/>
</dbReference>
<feature type="transmembrane region" description="Helical" evidence="6">
    <location>
        <begin position="99"/>
        <end position="119"/>
    </location>
</feature>
<keyword evidence="6" id="KW-0812">Transmembrane</keyword>
<keyword evidence="3" id="KW-0597">Phosphoprotein</keyword>
<dbReference type="SUPFAM" id="SSF55874">
    <property type="entry name" value="ATPase domain of HSP90 chaperone/DNA topoisomerase II/histidine kinase"/>
    <property type="match status" value="1"/>
</dbReference>
<dbReference type="Gene3D" id="3.30.565.10">
    <property type="entry name" value="Histidine kinase-like ATPase, C-terminal domain"/>
    <property type="match status" value="1"/>
</dbReference>
<evidence type="ECO:0000256" key="2">
    <source>
        <dbReference type="ARBA" id="ARBA00012438"/>
    </source>
</evidence>